<evidence type="ECO:0000313" key="2">
    <source>
        <dbReference type="Proteomes" id="UP000494245"/>
    </source>
</evidence>
<name>A0A6V8LWB6_9BACT</name>
<keyword evidence="2" id="KW-1185">Reference proteome</keyword>
<proteinExistence type="predicted"/>
<accession>A0A6V8LWB6</accession>
<organism evidence="1 2">
    <name type="scientific">Fundidesulfovibrio magnetotacticus</name>
    <dbReference type="NCBI Taxonomy" id="2730080"/>
    <lineage>
        <taxon>Bacteria</taxon>
        <taxon>Pseudomonadati</taxon>
        <taxon>Thermodesulfobacteriota</taxon>
        <taxon>Desulfovibrionia</taxon>
        <taxon>Desulfovibrionales</taxon>
        <taxon>Desulfovibrionaceae</taxon>
        <taxon>Fundidesulfovibrio</taxon>
    </lineage>
</organism>
<sequence>MSDDWGSTGIPEDNTKLPLVPKVRSLLAQDKALAAGEDMQGFSSRQTFFGFRQPSTNLRTPEVDLGALFDLGS</sequence>
<reference evidence="1 2" key="2">
    <citation type="submission" date="2020-05" db="EMBL/GenBank/DDBJ databases">
        <title>Draft genome sequence of Desulfovibrio sp. strainFSS-1.</title>
        <authorList>
            <person name="Shimoshige H."/>
            <person name="Kobayashi H."/>
            <person name="Maekawa T."/>
        </authorList>
    </citation>
    <scope>NUCLEOTIDE SEQUENCE [LARGE SCALE GENOMIC DNA]</scope>
    <source>
        <strain evidence="1 2">SIID29052-01</strain>
    </source>
</reference>
<gene>
    <name evidence="1" type="ORF">NNJEOMEG_03048</name>
</gene>
<evidence type="ECO:0000313" key="1">
    <source>
        <dbReference type="EMBL" id="GFK95190.1"/>
    </source>
</evidence>
<comment type="caution">
    <text evidence="1">The sequence shown here is derived from an EMBL/GenBank/DDBJ whole genome shotgun (WGS) entry which is preliminary data.</text>
</comment>
<dbReference type="RefSeq" id="WP_173085993.1">
    <property type="nucleotide sequence ID" value="NZ_BLTE01000015.1"/>
</dbReference>
<dbReference type="AlphaFoldDB" id="A0A6V8LWB6"/>
<reference evidence="1 2" key="1">
    <citation type="submission" date="2020-04" db="EMBL/GenBank/DDBJ databases">
        <authorList>
            <consortium name="Desulfovibrio sp. FSS-1 genome sequencing consortium"/>
            <person name="Shimoshige H."/>
            <person name="Kobayashi H."/>
            <person name="Maekawa T."/>
        </authorList>
    </citation>
    <scope>NUCLEOTIDE SEQUENCE [LARGE SCALE GENOMIC DNA]</scope>
    <source>
        <strain evidence="1 2">SIID29052-01</strain>
    </source>
</reference>
<protein>
    <submittedName>
        <fullName evidence="1">Uncharacterized protein</fullName>
    </submittedName>
</protein>
<dbReference type="Proteomes" id="UP000494245">
    <property type="component" value="Unassembled WGS sequence"/>
</dbReference>
<dbReference type="EMBL" id="BLTE01000015">
    <property type="protein sequence ID" value="GFK95190.1"/>
    <property type="molecule type" value="Genomic_DNA"/>
</dbReference>